<protein>
    <submittedName>
        <fullName evidence="3">Transcriptional regulator, LysR family</fullName>
    </submittedName>
</protein>
<reference evidence="3 4" key="1">
    <citation type="submission" date="2018-03" db="EMBL/GenBank/DDBJ databases">
        <title>Diversity of phytobeneficial traits revealed by whole-genome analysis of worldwide-isolated phenazine-producing Pseudomonas spp.</title>
        <authorList>
            <person name="Biessy A."/>
            <person name="Novinscak A."/>
            <person name="Blom J."/>
            <person name="Leger G."/>
            <person name="Thomashow L.S."/>
            <person name="Cazorla F.M."/>
            <person name="Josic D."/>
            <person name="Filion M."/>
        </authorList>
    </citation>
    <scope>NUCLEOTIDE SEQUENCE [LARGE SCALE GENOMIC DNA]</scope>
    <source>
        <strain evidence="3 4">B25</strain>
    </source>
</reference>
<dbReference type="InterPro" id="IPR058163">
    <property type="entry name" value="LysR-type_TF_proteobact-type"/>
</dbReference>
<proteinExistence type="inferred from homology"/>
<accession>A0A3G7TSF8</accession>
<comment type="similarity">
    <text evidence="1">Belongs to the LysR transcriptional regulatory family.</text>
</comment>
<evidence type="ECO:0000313" key="3">
    <source>
        <dbReference type="EMBL" id="AZE50020.1"/>
    </source>
</evidence>
<dbReference type="Pfam" id="PF03466">
    <property type="entry name" value="LysR_substrate"/>
    <property type="match status" value="1"/>
</dbReference>
<evidence type="ECO:0000259" key="2">
    <source>
        <dbReference type="Pfam" id="PF03466"/>
    </source>
</evidence>
<dbReference type="RefSeq" id="WP_124321585.1">
    <property type="nucleotide sequence ID" value="NZ_CP027753.1"/>
</dbReference>
<feature type="domain" description="LysR substrate-binding" evidence="2">
    <location>
        <begin position="58"/>
        <end position="149"/>
    </location>
</feature>
<name>A0A3G7TSF8_9PSED</name>
<sequence>MDILDRVDAASQAVALEQERPSGLLRISAPLVVGTLELAHWLPAFQQRYPDIQVATQWSLVSEKAEPVTVTADSRFHTDTITALHACALADGGIVAFTLATVQDDLLAGRLVRILPDYTLGVRHYYALYPHARNLPAKVRAFVDFMAEYYRAKS</sequence>
<dbReference type="PANTHER" id="PTHR30537">
    <property type="entry name" value="HTH-TYPE TRANSCRIPTIONAL REGULATOR"/>
    <property type="match status" value="1"/>
</dbReference>
<gene>
    <name evidence="3" type="ORF">C4K04_4356</name>
</gene>
<organism evidence="3 4">
    <name type="scientific">Pseudomonas chlororaphis</name>
    <dbReference type="NCBI Taxonomy" id="587753"/>
    <lineage>
        <taxon>Bacteria</taxon>
        <taxon>Pseudomonadati</taxon>
        <taxon>Pseudomonadota</taxon>
        <taxon>Gammaproteobacteria</taxon>
        <taxon>Pseudomonadales</taxon>
        <taxon>Pseudomonadaceae</taxon>
        <taxon>Pseudomonas</taxon>
    </lineage>
</organism>
<dbReference type="EMBL" id="CP027753">
    <property type="protein sequence ID" value="AZE50020.1"/>
    <property type="molecule type" value="Genomic_DNA"/>
</dbReference>
<evidence type="ECO:0000256" key="1">
    <source>
        <dbReference type="ARBA" id="ARBA00009437"/>
    </source>
</evidence>
<dbReference type="Proteomes" id="UP000268048">
    <property type="component" value="Chromosome"/>
</dbReference>
<dbReference type="AlphaFoldDB" id="A0A3G7TSF8"/>
<dbReference type="PANTHER" id="PTHR30537:SF5">
    <property type="entry name" value="HTH-TYPE TRANSCRIPTIONAL ACTIVATOR TTDR-RELATED"/>
    <property type="match status" value="1"/>
</dbReference>
<dbReference type="SUPFAM" id="SSF53850">
    <property type="entry name" value="Periplasmic binding protein-like II"/>
    <property type="match status" value="2"/>
</dbReference>
<dbReference type="InterPro" id="IPR005119">
    <property type="entry name" value="LysR_subst-bd"/>
</dbReference>
<dbReference type="Gene3D" id="3.40.190.290">
    <property type="match status" value="2"/>
</dbReference>
<evidence type="ECO:0000313" key="4">
    <source>
        <dbReference type="Proteomes" id="UP000268048"/>
    </source>
</evidence>